<keyword evidence="1" id="KW-0472">Membrane</keyword>
<evidence type="ECO:0000313" key="3">
    <source>
        <dbReference type="Proteomes" id="UP000619479"/>
    </source>
</evidence>
<dbReference type="RefSeq" id="WP_203756365.1">
    <property type="nucleotide sequence ID" value="NZ_BAAAUC010000125.1"/>
</dbReference>
<proteinExistence type="predicted"/>
<name>A0A919IS96_9ACTN</name>
<keyword evidence="1" id="KW-1133">Transmembrane helix</keyword>
<evidence type="ECO:0000313" key="2">
    <source>
        <dbReference type="EMBL" id="GID71280.1"/>
    </source>
</evidence>
<keyword evidence="3" id="KW-1185">Reference proteome</keyword>
<organism evidence="2 3">
    <name type="scientific">Actinoplanes cyaneus</name>
    <dbReference type="NCBI Taxonomy" id="52696"/>
    <lineage>
        <taxon>Bacteria</taxon>
        <taxon>Bacillati</taxon>
        <taxon>Actinomycetota</taxon>
        <taxon>Actinomycetes</taxon>
        <taxon>Micromonosporales</taxon>
        <taxon>Micromonosporaceae</taxon>
        <taxon>Actinoplanes</taxon>
    </lineage>
</organism>
<evidence type="ECO:0000256" key="1">
    <source>
        <dbReference type="SAM" id="Phobius"/>
    </source>
</evidence>
<reference evidence="2" key="1">
    <citation type="submission" date="2021-01" db="EMBL/GenBank/DDBJ databases">
        <title>Whole genome shotgun sequence of Actinoplanes cyaneus NBRC 14990.</title>
        <authorList>
            <person name="Komaki H."/>
            <person name="Tamura T."/>
        </authorList>
    </citation>
    <scope>NUCLEOTIDE SEQUENCE</scope>
    <source>
        <strain evidence="2">NBRC 14990</strain>
    </source>
</reference>
<accession>A0A919IS96</accession>
<keyword evidence="1" id="KW-0812">Transmembrane</keyword>
<dbReference type="EMBL" id="BOMH01000111">
    <property type="protein sequence ID" value="GID71280.1"/>
    <property type="molecule type" value="Genomic_DNA"/>
</dbReference>
<protein>
    <submittedName>
        <fullName evidence="2">Uncharacterized protein</fullName>
    </submittedName>
</protein>
<comment type="caution">
    <text evidence="2">The sequence shown here is derived from an EMBL/GenBank/DDBJ whole genome shotgun (WGS) entry which is preliminary data.</text>
</comment>
<sequence>MIVLVVAAMVLLGSTTWLALEQPVARDPMRNRRLTIVGLLLCGCVAVVALTLTLVTSP</sequence>
<gene>
    <name evidence="2" type="ORF">Acy02nite_91610</name>
</gene>
<dbReference type="Proteomes" id="UP000619479">
    <property type="component" value="Unassembled WGS sequence"/>
</dbReference>
<dbReference type="AlphaFoldDB" id="A0A919IS96"/>
<feature type="transmembrane region" description="Helical" evidence="1">
    <location>
        <begin position="34"/>
        <end position="55"/>
    </location>
</feature>